<dbReference type="Gene3D" id="3.40.1410.10">
    <property type="entry name" value="Chorismate lyase-like"/>
    <property type="match status" value="1"/>
</dbReference>
<evidence type="ECO:0000259" key="1">
    <source>
        <dbReference type="SMART" id="SM00866"/>
    </source>
</evidence>
<dbReference type="GO" id="GO:0003677">
    <property type="term" value="F:DNA binding"/>
    <property type="evidence" value="ECO:0007669"/>
    <property type="project" value="UniProtKB-KW"/>
</dbReference>
<dbReference type="AlphaFoldDB" id="A0A7W8Z0C8"/>
<gene>
    <name evidence="2" type="ORF">BJ981_000754</name>
</gene>
<feature type="domain" description="UbiC transcription regulator-associated" evidence="1">
    <location>
        <begin position="33"/>
        <end position="174"/>
    </location>
</feature>
<dbReference type="InterPro" id="IPR050679">
    <property type="entry name" value="Bact_HTH_transcr_reg"/>
</dbReference>
<evidence type="ECO:0000313" key="3">
    <source>
        <dbReference type="Proteomes" id="UP000588112"/>
    </source>
</evidence>
<dbReference type="InterPro" id="IPR028978">
    <property type="entry name" value="Chorismate_lyase_/UTRA_dom_sf"/>
</dbReference>
<dbReference type="InterPro" id="IPR011663">
    <property type="entry name" value="UTRA"/>
</dbReference>
<sequence length="182" mass="19951">MTRDPWTDVGDSAAYLAPRAQGRPDAWTEELAQTRRSGSQRLIKVAELVPPSEVADALGLSSADHVVVRRRVMLIDDRPVELADSYYPARLASGTLLGEMRKIPGGAPTLLAELGYRPKEALEELTVRPATEREAEGLALTPGSLVVVLFRIVVGVDGVPFEVSVMTMRPEGRRFRYRVKVG</sequence>
<dbReference type="RefSeq" id="WP_184608330.1">
    <property type="nucleotide sequence ID" value="NZ_BOOS01000073.1"/>
</dbReference>
<dbReference type="EMBL" id="JACHBR010000001">
    <property type="protein sequence ID" value="MBB5625055.1"/>
    <property type="molecule type" value="Genomic_DNA"/>
</dbReference>
<dbReference type="Proteomes" id="UP000588112">
    <property type="component" value="Unassembled WGS sequence"/>
</dbReference>
<dbReference type="SUPFAM" id="SSF64288">
    <property type="entry name" value="Chorismate lyase-like"/>
    <property type="match status" value="1"/>
</dbReference>
<evidence type="ECO:0000313" key="2">
    <source>
        <dbReference type="EMBL" id="MBB5625055.1"/>
    </source>
</evidence>
<reference evidence="2 3" key="1">
    <citation type="submission" date="2020-08" db="EMBL/GenBank/DDBJ databases">
        <title>Sequencing the genomes of 1000 actinobacteria strains.</title>
        <authorList>
            <person name="Klenk H.-P."/>
        </authorList>
    </citation>
    <scope>NUCLEOTIDE SEQUENCE [LARGE SCALE GENOMIC DNA]</scope>
    <source>
        <strain evidence="2 3">DSM 45790</strain>
    </source>
</reference>
<dbReference type="GO" id="GO:0045892">
    <property type="term" value="P:negative regulation of DNA-templated transcription"/>
    <property type="evidence" value="ECO:0007669"/>
    <property type="project" value="TreeGrafter"/>
</dbReference>
<dbReference type="Pfam" id="PF07702">
    <property type="entry name" value="UTRA"/>
    <property type="match status" value="1"/>
</dbReference>
<protein>
    <submittedName>
        <fullName evidence="2">DNA-binding GntR family transcriptional regulator</fullName>
    </submittedName>
</protein>
<dbReference type="PANTHER" id="PTHR44846:SF17">
    <property type="entry name" value="GNTR-FAMILY TRANSCRIPTIONAL REGULATOR"/>
    <property type="match status" value="1"/>
</dbReference>
<name>A0A7W8Z0C8_9ACTN</name>
<dbReference type="SMART" id="SM00866">
    <property type="entry name" value="UTRA"/>
    <property type="match status" value="1"/>
</dbReference>
<dbReference type="PANTHER" id="PTHR44846">
    <property type="entry name" value="MANNOSYL-D-GLYCERATE TRANSPORT/METABOLISM SYSTEM REPRESSOR MNGR-RELATED"/>
    <property type="match status" value="1"/>
</dbReference>
<keyword evidence="2" id="KW-0238">DNA-binding</keyword>
<keyword evidence="3" id="KW-1185">Reference proteome</keyword>
<proteinExistence type="predicted"/>
<organism evidence="2 3">
    <name type="scientific">Sphaerisporangium krabiense</name>
    <dbReference type="NCBI Taxonomy" id="763782"/>
    <lineage>
        <taxon>Bacteria</taxon>
        <taxon>Bacillati</taxon>
        <taxon>Actinomycetota</taxon>
        <taxon>Actinomycetes</taxon>
        <taxon>Streptosporangiales</taxon>
        <taxon>Streptosporangiaceae</taxon>
        <taxon>Sphaerisporangium</taxon>
    </lineage>
</organism>
<accession>A0A7W8Z0C8</accession>
<comment type="caution">
    <text evidence="2">The sequence shown here is derived from an EMBL/GenBank/DDBJ whole genome shotgun (WGS) entry which is preliminary data.</text>
</comment>